<gene>
    <name evidence="1" type="ORF">PINE0816_LOCUS18142</name>
</gene>
<reference evidence="1" key="1">
    <citation type="submission" date="2021-01" db="EMBL/GenBank/DDBJ databases">
        <authorList>
            <person name="Corre E."/>
            <person name="Pelletier E."/>
            <person name="Niang G."/>
            <person name="Scheremetjew M."/>
            <person name="Finn R."/>
            <person name="Kale V."/>
            <person name="Holt S."/>
            <person name="Cochrane G."/>
            <person name="Meng A."/>
            <person name="Brown T."/>
            <person name="Cohen L."/>
        </authorList>
    </citation>
    <scope>NUCLEOTIDE SEQUENCE</scope>
    <source>
        <strain evidence="1">CCAP1064/1</strain>
    </source>
</reference>
<sequence>MWPRQIPPPPNQPYRPHGLALPPAPRPWYSSHYSQFKKLWFDFFELTIWLVGVELCVRSPMDPPALVRREAVAPSTTHPNPVLDGRLEIGFPLSDDAHLHRAQRLG</sequence>
<dbReference type="EMBL" id="HBEL01039092">
    <property type="protein sequence ID" value="CAD8421986.1"/>
    <property type="molecule type" value="Transcribed_RNA"/>
</dbReference>
<name>A0A7S0CFD0_9STRA</name>
<evidence type="ECO:0000313" key="1">
    <source>
        <dbReference type="EMBL" id="CAD8421986.1"/>
    </source>
</evidence>
<protein>
    <submittedName>
        <fullName evidence="1">Uncharacterized protein</fullName>
    </submittedName>
</protein>
<accession>A0A7S0CFD0</accession>
<proteinExistence type="predicted"/>
<dbReference type="AlphaFoldDB" id="A0A7S0CFD0"/>
<organism evidence="1">
    <name type="scientific">Proboscia inermis</name>
    <dbReference type="NCBI Taxonomy" id="420281"/>
    <lineage>
        <taxon>Eukaryota</taxon>
        <taxon>Sar</taxon>
        <taxon>Stramenopiles</taxon>
        <taxon>Ochrophyta</taxon>
        <taxon>Bacillariophyta</taxon>
        <taxon>Coscinodiscophyceae</taxon>
        <taxon>Rhizosoleniophycidae</taxon>
        <taxon>Rhizosoleniales</taxon>
        <taxon>Rhizosoleniaceae</taxon>
        <taxon>Proboscia</taxon>
    </lineage>
</organism>